<organism evidence="1 2">
    <name type="scientific">Actinomadura decatromicini</name>
    <dbReference type="NCBI Taxonomy" id="2604572"/>
    <lineage>
        <taxon>Bacteria</taxon>
        <taxon>Bacillati</taxon>
        <taxon>Actinomycetota</taxon>
        <taxon>Actinomycetes</taxon>
        <taxon>Streptosporangiales</taxon>
        <taxon>Thermomonosporaceae</taxon>
        <taxon>Actinomadura</taxon>
    </lineage>
</organism>
<dbReference type="Proteomes" id="UP000323505">
    <property type="component" value="Unassembled WGS sequence"/>
</dbReference>
<proteinExistence type="predicted"/>
<accession>A0A5D3FB34</accession>
<dbReference type="RefSeq" id="WP_148765527.1">
    <property type="nucleotide sequence ID" value="NZ_VSRQ01000007.1"/>
</dbReference>
<sequence length="178" mass="18423">MARHWFGQSPSDWTFSVDAGDGVVLAGSVTVTLWNAAAGGTQYTDLLDAAGTPITEVVTGDGSTLPKGTIPQFQGPDGIGELWADAGGGIRYRLTPTDLGGDVVELQSAVADLTTTVTALTTMVQNSGGMVVYNAATSSWPQRPAGDSRLFQWVGPSVPTAGTPYMEEGDLWVNTSAA</sequence>
<reference evidence="1 2" key="1">
    <citation type="submission" date="2019-08" db="EMBL/GenBank/DDBJ databases">
        <title>Actinomadura sp. nov. CYP1-5 isolated from mountain soil.</title>
        <authorList>
            <person name="Songsumanus A."/>
            <person name="Kuncharoen N."/>
            <person name="Kudo T."/>
            <person name="Yuki M."/>
            <person name="Igarashi Y."/>
            <person name="Tanasupawat S."/>
        </authorList>
    </citation>
    <scope>NUCLEOTIDE SEQUENCE [LARGE SCALE GENOMIC DNA]</scope>
    <source>
        <strain evidence="1 2">CYP1-5</strain>
    </source>
</reference>
<evidence type="ECO:0000313" key="1">
    <source>
        <dbReference type="EMBL" id="TYK45148.1"/>
    </source>
</evidence>
<protein>
    <submittedName>
        <fullName evidence="1">Uncharacterized protein</fullName>
    </submittedName>
</protein>
<gene>
    <name evidence="1" type="ORF">FXF68_31195</name>
</gene>
<dbReference type="EMBL" id="VSRQ01000007">
    <property type="protein sequence ID" value="TYK45148.1"/>
    <property type="molecule type" value="Genomic_DNA"/>
</dbReference>
<keyword evidence="2" id="KW-1185">Reference proteome</keyword>
<comment type="caution">
    <text evidence="1">The sequence shown here is derived from an EMBL/GenBank/DDBJ whole genome shotgun (WGS) entry which is preliminary data.</text>
</comment>
<name>A0A5D3FB34_9ACTN</name>
<evidence type="ECO:0000313" key="2">
    <source>
        <dbReference type="Proteomes" id="UP000323505"/>
    </source>
</evidence>
<dbReference type="AlphaFoldDB" id="A0A5D3FB34"/>